<organism evidence="2 3">
    <name type="scientific">Ancylostoma ceylanicum</name>
    <dbReference type="NCBI Taxonomy" id="53326"/>
    <lineage>
        <taxon>Eukaryota</taxon>
        <taxon>Metazoa</taxon>
        <taxon>Ecdysozoa</taxon>
        <taxon>Nematoda</taxon>
        <taxon>Chromadorea</taxon>
        <taxon>Rhabditida</taxon>
        <taxon>Rhabditina</taxon>
        <taxon>Rhabditomorpha</taxon>
        <taxon>Strongyloidea</taxon>
        <taxon>Ancylostomatidae</taxon>
        <taxon>Ancylostomatinae</taxon>
        <taxon>Ancylostoma</taxon>
    </lineage>
</organism>
<dbReference type="PANTHER" id="PTHR37981:SF1">
    <property type="entry name" value="SGNH HYDROLASE-TYPE ESTERASE DOMAIN-CONTAINING PROTEIN"/>
    <property type="match status" value="1"/>
</dbReference>
<dbReference type="PANTHER" id="PTHR37981">
    <property type="entry name" value="LIPASE 2"/>
    <property type="match status" value="1"/>
</dbReference>
<evidence type="ECO:0000313" key="3">
    <source>
        <dbReference type="Proteomes" id="UP000024635"/>
    </source>
</evidence>
<dbReference type="GO" id="GO:0016788">
    <property type="term" value="F:hydrolase activity, acting on ester bonds"/>
    <property type="evidence" value="ECO:0007669"/>
    <property type="project" value="InterPro"/>
</dbReference>
<evidence type="ECO:0000256" key="1">
    <source>
        <dbReference type="SAM" id="MobiDB-lite"/>
    </source>
</evidence>
<reference evidence="3" key="1">
    <citation type="journal article" date="2015" name="Nat. Genet.">
        <title>The genome and transcriptome of the zoonotic hookworm Ancylostoma ceylanicum identify infection-specific gene families.</title>
        <authorList>
            <person name="Schwarz E.M."/>
            <person name="Hu Y."/>
            <person name="Antoshechkin I."/>
            <person name="Miller M.M."/>
            <person name="Sternberg P.W."/>
            <person name="Aroian R.V."/>
        </authorList>
    </citation>
    <scope>NUCLEOTIDE SEQUENCE</scope>
    <source>
        <strain evidence="3">HY135</strain>
    </source>
</reference>
<dbReference type="AlphaFoldDB" id="A0A016SHS2"/>
<feature type="region of interest" description="Disordered" evidence="1">
    <location>
        <begin position="248"/>
        <end position="333"/>
    </location>
</feature>
<sequence length="333" mass="37517">MVLGTSSFFYFFQMLNNWPKVFMFIWESSHSPFVATVPIEVHPLSSTLDLHNNRLINSLTDFEQFYGVVTVTACNFSASANVTYRWQLFHEGSRMHAFQTNTCHTTVHCIKDGSYTIQLSVIGRHGELLRVGSRTFESRPLWMAIIGDSFASGEGNPDIQRKGYANAQWINERCHRSGKSFAAQVFAEIQKVKPQSYLTYLACAGATVENGILKAKGRISQLEALESVATMRFQLGNFFYIKCVPQDKSSRQSFGDPSDEIETPRRVSRSPSHEEPLTGEEPVSRATRSHSRSSGSSTTQSERQMRERKQPVLYSPAAKSSPTPQPRIVKRKS</sequence>
<dbReference type="Proteomes" id="UP000024635">
    <property type="component" value="Unassembled WGS sequence"/>
</dbReference>
<dbReference type="GO" id="GO:0006629">
    <property type="term" value="P:lipid metabolic process"/>
    <property type="evidence" value="ECO:0007669"/>
    <property type="project" value="TreeGrafter"/>
</dbReference>
<dbReference type="SUPFAM" id="SSF52266">
    <property type="entry name" value="SGNH hydrolase"/>
    <property type="match status" value="1"/>
</dbReference>
<dbReference type="InterPro" id="IPR036514">
    <property type="entry name" value="SGNH_hydro_sf"/>
</dbReference>
<dbReference type="EMBL" id="JARK01001563">
    <property type="protein sequence ID" value="EYB89859.1"/>
    <property type="molecule type" value="Genomic_DNA"/>
</dbReference>
<keyword evidence="3" id="KW-1185">Reference proteome</keyword>
<gene>
    <name evidence="2" type="primary">Acey_s0227.g2829</name>
    <name evidence="2" type="ORF">Y032_0227g2829</name>
</gene>
<comment type="caution">
    <text evidence="2">The sequence shown here is derived from an EMBL/GenBank/DDBJ whole genome shotgun (WGS) entry which is preliminary data.</text>
</comment>
<proteinExistence type="predicted"/>
<evidence type="ECO:0008006" key="4">
    <source>
        <dbReference type="Google" id="ProtNLM"/>
    </source>
</evidence>
<accession>A0A016SHS2</accession>
<feature type="compositionally biased region" description="Low complexity" evidence="1">
    <location>
        <begin position="292"/>
        <end position="301"/>
    </location>
</feature>
<dbReference type="OrthoDB" id="21678at2759"/>
<dbReference type="Gene3D" id="3.40.50.1110">
    <property type="entry name" value="SGNH hydrolase"/>
    <property type="match status" value="1"/>
</dbReference>
<protein>
    <recommendedName>
        <fullName evidence="4">PKD domain-containing protein</fullName>
    </recommendedName>
</protein>
<dbReference type="InterPro" id="IPR037460">
    <property type="entry name" value="SEST-like"/>
</dbReference>
<name>A0A016SHS2_9BILA</name>
<evidence type="ECO:0000313" key="2">
    <source>
        <dbReference type="EMBL" id="EYB89859.1"/>
    </source>
</evidence>